<dbReference type="PANTHER" id="PTHR45138:SF24">
    <property type="entry name" value="DIGUANYLATE CYCLASE DGCC-RELATED"/>
    <property type="match status" value="1"/>
</dbReference>
<dbReference type="Pfam" id="PF00990">
    <property type="entry name" value="GGDEF"/>
    <property type="match status" value="1"/>
</dbReference>
<dbReference type="CDD" id="cd01949">
    <property type="entry name" value="GGDEF"/>
    <property type="match status" value="1"/>
</dbReference>
<dbReference type="PROSITE" id="PS50887">
    <property type="entry name" value="GGDEF"/>
    <property type="match status" value="1"/>
</dbReference>
<sequence length="502" mass="53233">MDSSLVDRIQQCPNLPSMPAIAMEVLTLAQSPDADIPKIAKTISQDPALSGKILRTVNSSFYGRSQAVGTISQGLVILGLQSVKTLVLGFSLVTNLSKSQGKGFKHLSYWKHSIYAATAARSIAKKLNVLQQEEAFLAALLMDIGMLVLDTVISDEYGAVCAQAKTHEELVIAETAALGLTHADAGGVMAAMWKLPPLLATPIAKHHDAASVEDPQLRKLTELVHLAARCADVFVDEEAAEPISAVRSLCREQHGLTDADADALLADIGQRTKEVATLFEINIGSTAAYEAILKRANEALVEMTLQSQAQASALQEKASTLVQQNEALRYKAETDALTGLANRARFDQFIAEQMHVAKSSGKPLSLLMMDVDKFKSVNDKHGHPTGDKVLKSIGKLLGTAARAQDLAARYGGEEMVLVLPGTAKATAAAIAESIRRAICAKPIPIDTGVLAVSASIGVATFEAGSPLTSPAHLMKAADLAVYAAKHAGRNCVRVFTMNTKAA</sequence>
<dbReference type="InterPro" id="IPR050469">
    <property type="entry name" value="Diguanylate_Cyclase"/>
</dbReference>
<proteinExistence type="predicted"/>
<dbReference type="AlphaFoldDB" id="A0A7M2X284"/>
<dbReference type="FunFam" id="3.30.70.270:FF:000001">
    <property type="entry name" value="Diguanylate cyclase domain protein"/>
    <property type="match status" value="1"/>
</dbReference>
<dbReference type="GO" id="GO:0005886">
    <property type="term" value="C:plasma membrane"/>
    <property type="evidence" value="ECO:0007669"/>
    <property type="project" value="TreeGrafter"/>
</dbReference>
<dbReference type="GO" id="GO:1902201">
    <property type="term" value="P:negative regulation of bacterial-type flagellum-dependent cell motility"/>
    <property type="evidence" value="ECO:0007669"/>
    <property type="project" value="TreeGrafter"/>
</dbReference>
<feature type="domain" description="HDOD" evidence="3">
    <location>
        <begin position="15"/>
        <end position="209"/>
    </location>
</feature>
<evidence type="ECO:0000313" key="5">
    <source>
        <dbReference type="Proteomes" id="UP000593765"/>
    </source>
</evidence>
<accession>A0A7M2X284</accession>
<dbReference type="KEGG" id="hbs:IPV69_09355"/>
<dbReference type="NCBIfam" id="TIGR00254">
    <property type="entry name" value="GGDEF"/>
    <property type="match status" value="1"/>
</dbReference>
<dbReference type="Gene3D" id="1.10.3210.10">
    <property type="entry name" value="Hypothetical protein af1432"/>
    <property type="match status" value="1"/>
</dbReference>
<evidence type="ECO:0000313" key="4">
    <source>
        <dbReference type="EMBL" id="QOV91542.1"/>
    </source>
</evidence>
<dbReference type="SUPFAM" id="SSF55073">
    <property type="entry name" value="Nucleotide cyclase"/>
    <property type="match status" value="1"/>
</dbReference>
<dbReference type="GO" id="GO:0043709">
    <property type="term" value="P:cell adhesion involved in single-species biofilm formation"/>
    <property type="evidence" value="ECO:0007669"/>
    <property type="project" value="TreeGrafter"/>
</dbReference>
<dbReference type="Pfam" id="PF08668">
    <property type="entry name" value="HDOD"/>
    <property type="match status" value="1"/>
</dbReference>
<name>A0A7M2X284_9BACT</name>
<dbReference type="InterPro" id="IPR043128">
    <property type="entry name" value="Rev_trsase/Diguanyl_cyclase"/>
</dbReference>
<evidence type="ECO:0000259" key="2">
    <source>
        <dbReference type="PROSITE" id="PS50887"/>
    </source>
</evidence>
<dbReference type="SUPFAM" id="SSF109604">
    <property type="entry name" value="HD-domain/PDEase-like"/>
    <property type="match status" value="1"/>
</dbReference>
<dbReference type="PROSITE" id="PS51833">
    <property type="entry name" value="HDOD"/>
    <property type="match status" value="1"/>
</dbReference>
<dbReference type="EC" id="2.7.7.65" evidence="1"/>
<dbReference type="InterPro" id="IPR029787">
    <property type="entry name" value="Nucleotide_cyclase"/>
</dbReference>
<dbReference type="EMBL" id="CP063458">
    <property type="protein sequence ID" value="QOV91542.1"/>
    <property type="molecule type" value="Genomic_DNA"/>
</dbReference>
<dbReference type="Gene3D" id="3.30.70.270">
    <property type="match status" value="1"/>
</dbReference>
<protein>
    <recommendedName>
        <fullName evidence="1">diguanylate cyclase</fullName>
        <ecNumber evidence="1">2.7.7.65</ecNumber>
    </recommendedName>
</protein>
<dbReference type="RefSeq" id="WP_206294840.1">
    <property type="nucleotide sequence ID" value="NZ_CP063458.1"/>
</dbReference>
<evidence type="ECO:0000256" key="1">
    <source>
        <dbReference type="ARBA" id="ARBA00012528"/>
    </source>
</evidence>
<dbReference type="InterPro" id="IPR000160">
    <property type="entry name" value="GGDEF_dom"/>
</dbReference>
<dbReference type="SMART" id="SM00267">
    <property type="entry name" value="GGDEF"/>
    <property type="match status" value="1"/>
</dbReference>
<keyword evidence="5" id="KW-1185">Reference proteome</keyword>
<reference evidence="4 5" key="1">
    <citation type="submission" date="2020-10" db="EMBL/GenBank/DDBJ databases">
        <title>Wide distribution of Phycisphaera-like planctomycetes from WD2101 soil group in peatlands and genome analysis of the first cultivated representative.</title>
        <authorList>
            <person name="Dedysh S.N."/>
            <person name="Beletsky A.V."/>
            <person name="Ivanova A."/>
            <person name="Kulichevskaya I.S."/>
            <person name="Suzina N.E."/>
            <person name="Philippov D.A."/>
            <person name="Rakitin A.L."/>
            <person name="Mardanov A.V."/>
            <person name="Ravin N.V."/>
        </authorList>
    </citation>
    <scope>NUCLEOTIDE SEQUENCE [LARGE SCALE GENOMIC DNA]</scope>
    <source>
        <strain evidence="4 5">M1803</strain>
    </source>
</reference>
<evidence type="ECO:0000259" key="3">
    <source>
        <dbReference type="PROSITE" id="PS51833"/>
    </source>
</evidence>
<dbReference type="InterPro" id="IPR013976">
    <property type="entry name" value="HDOD"/>
</dbReference>
<dbReference type="PANTHER" id="PTHR45138">
    <property type="entry name" value="REGULATORY COMPONENTS OF SENSORY TRANSDUCTION SYSTEM"/>
    <property type="match status" value="1"/>
</dbReference>
<dbReference type="Proteomes" id="UP000593765">
    <property type="component" value="Chromosome"/>
</dbReference>
<feature type="domain" description="GGDEF" evidence="2">
    <location>
        <begin position="362"/>
        <end position="497"/>
    </location>
</feature>
<organism evidence="4 5">
    <name type="scientific">Humisphaera borealis</name>
    <dbReference type="NCBI Taxonomy" id="2807512"/>
    <lineage>
        <taxon>Bacteria</taxon>
        <taxon>Pseudomonadati</taxon>
        <taxon>Planctomycetota</taxon>
        <taxon>Phycisphaerae</taxon>
        <taxon>Tepidisphaerales</taxon>
        <taxon>Tepidisphaeraceae</taxon>
        <taxon>Humisphaera</taxon>
    </lineage>
</organism>
<gene>
    <name evidence="4" type="ORF">IPV69_09355</name>
</gene>
<dbReference type="GO" id="GO:0052621">
    <property type="term" value="F:diguanylate cyclase activity"/>
    <property type="evidence" value="ECO:0007669"/>
    <property type="project" value="UniProtKB-EC"/>
</dbReference>